<accession>A0ABV4UBW9</accession>
<dbReference type="RefSeq" id="WP_425347352.1">
    <property type="nucleotide sequence ID" value="NZ_JBGUBD010000021.1"/>
</dbReference>
<reference evidence="1 2" key="1">
    <citation type="submission" date="2024-08" db="EMBL/GenBank/DDBJ databases">
        <title>Whole-genome sequencing of halo(alkali)philic microorganisms from hypersaline lakes.</title>
        <authorList>
            <person name="Sorokin D.Y."/>
            <person name="Merkel A.Y."/>
            <person name="Messina E."/>
            <person name="Yakimov M."/>
        </authorList>
    </citation>
    <scope>NUCLEOTIDE SEQUENCE [LARGE SCALE GENOMIC DNA]</scope>
    <source>
        <strain evidence="1 2">AB-hyl4</strain>
    </source>
</reference>
<dbReference type="Proteomes" id="UP001575105">
    <property type="component" value="Unassembled WGS sequence"/>
</dbReference>
<gene>
    <name evidence="1" type="ORF">ACERK3_19355</name>
</gene>
<comment type="caution">
    <text evidence="1">The sequence shown here is derived from an EMBL/GenBank/DDBJ whole genome shotgun (WGS) entry which is preliminary data.</text>
</comment>
<protein>
    <submittedName>
        <fullName evidence="1">Sulfotransferase family protein</fullName>
    </submittedName>
</protein>
<evidence type="ECO:0000313" key="1">
    <source>
        <dbReference type="EMBL" id="MFA9480431.1"/>
    </source>
</evidence>
<proteinExistence type="predicted"/>
<dbReference type="InterPro" id="IPR027417">
    <property type="entry name" value="P-loop_NTPase"/>
</dbReference>
<organism evidence="1 2">
    <name type="scientific">Natronomicrosphaera hydrolytica</name>
    <dbReference type="NCBI Taxonomy" id="3242702"/>
    <lineage>
        <taxon>Bacteria</taxon>
        <taxon>Pseudomonadati</taxon>
        <taxon>Planctomycetota</taxon>
        <taxon>Phycisphaerae</taxon>
        <taxon>Phycisphaerales</taxon>
        <taxon>Phycisphaeraceae</taxon>
        <taxon>Natronomicrosphaera</taxon>
    </lineage>
</organism>
<sequence length="223" mass="24732">MTDASFITVVSGLPRSGTSLMMQMLAAGGIPPLTDDERAADESNPKGYYELTRVRKLAADSTFLDAAAGHAVKIIHRLVTHLPERHHYRVILMRRPIEEVVASQRVMLERLTRPGARLAEDRLAVVLEQQLQQTRRVLVQQSFVQLLEVDYHAILTTPDRTIQAINHFLTGQLNTAAMKAVVDPRLYRQRRDAIAVCSSIPLASVHVPGTANDDEPAAGRQCV</sequence>
<keyword evidence="2" id="KW-1185">Reference proteome</keyword>
<dbReference type="SUPFAM" id="SSF52540">
    <property type="entry name" value="P-loop containing nucleoside triphosphate hydrolases"/>
    <property type="match status" value="1"/>
</dbReference>
<evidence type="ECO:0000313" key="2">
    <source>
        <dbReference type="Proteomes" id="UP001575105"/>
    </source>
</evidence>
<dbReference type="EMBL" id="JBGUBD010000021">
    <property type="protein sequence ID" value="MFA9480431.1"/>
    <property type="molecule type" value="Genomic_DNA"/>
</dbReference>
<dbReference type="Gene3D" id="3.40.50.300">
    <property type="entry name" value="P-loop containing nucleotide triphosphate hydrolases"/>
    <property type="match status" value="1"/>
</dbReference>
<name>A0ABV4UBW9_9BACT</name>